<keyword evidence="2" id="KW-0472">Membrane</keyword>
<keyword evidence="2" id="KW-1133">Transmembrane helix</keyword>
<dbReference type="InterPro" id="IPR052854">
    <property type="entry name" value="Serpentine_rcpt_epsilon"/>
</dbReference>
<feature type="transmembrane region" description="Helical" evidence="2">
    <location>
        <begin position="112"/>
        <end position="132"/>
    </location>
</feature>
<comment type="similarity">
    <text evidence="1">Belongs to the nematode receptor-like protein sre family.</text>
</comment>
<proteinExistence type="inferred from homology"/>
<dbReference type="GO" id="GO:0016020">
    <property type="term" value="C:membrane"/>
    <property type="evidence" value="ECO:0007669"/>
    <property type="project" value="InterPro"/>
</dbReference>
<dbReference type="PANTHER" id="PTHR47518">
    <property type="entry name" value="SERPENTINE RECEPTOR CLASS EPSILON-13-RELATED"/>
    <property type="match status" value="1"/>
</dbReference>
<feature type="transmembrane region" description="Helical" evidence="2">
    <location>
        <begin position="204"/>
        <end position="223"/>
    </location>
</feature>
<evidence type="ECO:0000256" key="1">
    <source>
        <dbReference type="ARBA" id="ARBA00006803"/>
    </source>
</evidence>
<keyword evidence="2" id="KW-0812">Transmembrane</keyword>
<dbReference type="EMBL" id="CAJFCW020000006">
    <property type="protein sequence ID" value="CAG9125151.1"/>
    <property type="molecule type" value="Genomic_DNA"/>
</dbReference>
<feature type="transmembrane region" description="Helical" evidence="2">
    <location>
        <begin position="172"/>
        <end position="192"/>
    </location>
</feature>
<protein>
    <submittedName>
        <fullName evidence="3">Uncharacterized protein</fullName>
    </submittedName>
</protein>
<dbReference type="InterPro" id="IPR004151">
    <property type="entry name" value="7TM_GPCR_serpentine_rcpt_Sre"/>
</dbReference>
<dbReference type="EMBL" id="CAJFDH010000006">
    <property type="protein sequence ID" value="CAD5228857.1"/>
    <property type="molecule type" value="Genomic_DNA"/>
</dbReference>
<evidence type="ECO:0000313" key="4">
    <source>
        <dbReference type="Proteomes" id="UP000614601"/>
    </source>
</evidence>
<dbReference type="Proteomes" id="UP000614601">
    <property type="component" value="Unassembled WGS sequence"/>
</dbReference>
<name>A0A811LN42_9BILA</name>
<evidence type="ECO:0000313" key="3">
    <source>
        <dbReference type="EMBL" id="CAD5228857.1"/>
    </source>
</evidence>
<gene>
    <name evidence="3" type="ORF">BOKJ2_LOCUS12916</name>
</gene>
<keyword evidence="4" id="KW-1185">Reference proteome</keyword>
<sequence>MLLRSSIMTVLTRILAIVVYFTDPQSHESDVLFSTKTKFVITENIYMLSMVMVGWTVLFTVFERLTANILLGSYEHREDRCLLRMILVSALISAIVFLYYNYKFKWHLFEKLVLYIPVAAVAFICLVLFLAFHTSNKKRLKSAMENRSFYSLNERFELAENVRIGEIAMKQAFVVSGIVITMTTVATIVGLLDVQVPVYILRSILYLTIAIYDICECFLIAYCHPTLKKLYFDQLELILSTRHKRSAVHFIEDTKRYSIRNTDGLKLNFSAKEENKIVFMMLEKSWQ</sequence>
<organism evidence="3 4">
    <name type="scientific">Bursaphelenchus okinawaensis</name>
    <dbReference type="NCBI Taxonomy" id="465554"/>
    <lineage>
        <taxon>Eukaryota</taxon>
        <taxon>Metazoa</taxon>
        <taxon>Ecdysozoa</taxon>
        <taxon>Nematoda</taxon>
        <taxon>Chromadorea</taxon>
        <taxon>Rhabditida</taxon>
        <taxon>Tylenchina</taxon>
        <taxon>Tylenchomorpha</taxon>
        <taxon>Aphelenchoidea</taxon>
        <taxon>Aphelenchoididae</taxon>
        <taxon>Bursaphelenchus</taxon>
    </lineage>
</organism>
<dbReference type="Proteomes" id="UP000783686">
    <property type="component" value="Unassembled WGS sequence"/>
</dbReference>
<evidence type="ECO:0000256" key="2">
    <source>
        <dbReference type="SAM" id="Phobius"/>
    </source>
</evidence>
<dbReference type="AlphaFoldDB" id="A0A811LN42"/>
<feature type="transmembrane region" description="Helical" evidence="2">
    <location>
        <begin position="82"/>
        <end position="100"/>
    </location>
</feature>
<accession>A0A811LN42</accession>
<reference evidence="3" key="1">
    <citation type="submission" date="2020-09" db="EMBL/GenBank/DDBJ databases">
        <authorList>
            <person name="Kikuchi T."/>
        </authorList>
    </citation>
    <scope>NUCLEOTIDE SEQUENCE</scope>
    <source>
        <strain evidence="3">SH1</strain>
    </source>
</reference>
<dbReference type="Pfam" id="PF03125">
    <property type="entry name" value="Sre"/>
    <property type="match status" value="1"/>
</dbReference>
<dbReference type="PANTHER" id="PTHR47518:SF9">
    <property type="entry name" value="SERPENTINE RECEPTOR, CLASS T"/>
    <property type="match status" value="1"/>
</dbReference>
<dbReference type="GO" id="GO:0007606">
    <property type="term" value="P:sensory perception of chemical stimulus"/>
    <property type="evidence" value="ECO:0007669"/>
    <property type="project" value="InterPro"/>
</dbReference>
<dbReference type="OrthoDB" id="5877454at2759"/>
<comment type="caution">
    <text evidence="3">The sequence shown here is derived from an EMBL/GenBank/DDBJ whole genome shotgun (WGS) entry which is preliminary data.</text>
</comment>
<feature type="transmembrane region" description="Helical" evidence="2">
    <location>
        <begin position="45"/>
        <end position="62"/>
    </location>
</feature>